<name>A0A2P2L4S7_RHIMU</name>
<protein>
    <submittedName>
        <fullName evidence="1">Uncharacterized protein</fullName>
    </submittedName>
</protein>
<reference evidence="1" key="1">
    <citation type="submission" date="2018-02" db="EMBL/GenBank/DDBJ databases">
        <title>Rhizophora mucronata_Transcriptome.</title>
        <authorList>
            <person name="Meera S.P."/>
            <person name="Sreeshan A."/>
            <person name="Augustine A."/>
        </authorList>
    </citation>
    <scope>NUCLEOTIDE SEQUENCE</scope>
    <source>
        <tissue evidence="1">Leaf</tissue>
    </source>
</reference>
<organism evidence="1">
    <name type="scientific">Rhizophora mucronata</name>
    <name type="common">Asiatic mangrove</name>
    <dbReference type="NCBI Taxonomy" id="61149"/>
    <lineage>
        <taxon>Eukaryota</taxon>
        <taxon>Viridiplantae</taxon>
        <taxon>Streptophyta</taxon>
        <taxon>Embryophyta</taxon>
        <taxon>Tracheophyta</taxon>
        <taxon>Spermatophyta</taxon>
        <taxon>Magnoliopsida</taxon>
        <taxon>eudicotyledons</taxon>
        <taxon>Gunneridae</taxon>
        <taxon>Pentapetalae</taxon>
        <taxon>rosids</taxon>
        <taxon>fabids</taxon>
        <taxon>Malpighiales</taxon>
        <taxon>Rhizophoraceae</taxon>
        <taxon>Rhizophora</taxon>
    </lineage>
</organism>
<accession>A0A2P2L4S7</accession>
<dbReference type="EMBL" id="GGEC01032469">
    <property type="protein sequence ID" value="MBX12953.1"/>
    <property type="molecule type" value="Transcribed_RNA"/>
</dbReference>
<proteinExistence type="predicted"/>
<dbReference type="AlphaFoldDB" id="A0A2P2L4S7"/>
<sequence length="23" mass="2695">MPETVAIFLDFLSVSLEFFVFDQ</sequence>
<evidence type="ECO:0000313" key="1">
    <source>
        <dbReference type="EMBL" id="MBX12953.1"/>
    </source>
</evidence>